<dbReference type="InterPro" id="IPR013087">
    <property type="entry name" value="Znf_C2H2_type"/>
</dbReference>
<feature type="region of interest" description="Disordered" evidence="2">
    <location>
        <begin position="1"/>
        <end position="31"/>
    </location>
</feature>
<protein>
    <submittedName>
        <fullName evidence="6">C2H2-type domain-containing protein</fullName>
    </submittedName>
</protein>
<evidence type="ECO:0000256" key="2">
    <source>
        <dbReference type="SAM" id="MobiDB-lite"/>
    </source>
</evidence>
<dbReference type="AlphaFoldDB" id="A0A183SVT9"/>
<dbReference type="Gene3D" id="3.30.160.60">
    <property type="entry name" value="Classic Zinc Finger"/>
    <property type="match status" value="1"/>
</dbReference>
<evidence type="ECO:0000313" key="6">
    <source>
        <dbReference type="WBParaSite" id="SSLN_0000866701-mRNA-1"/>
    </source>
</evidence>
<organism evidence="6">
    <name type="scientific">Schistocephalus solidus</name>
    <name type="common">Tapeworm</name>
    <dbReference type="NCBI Taxonomy" id="70667"/>
    <lineage>
        <taxon>Eukaryota</taxon>
        <taxon>Metazoa</taxon>
        <taxon>Spiralia</taxon>
        <taxon>Lophotrochozoa</taxon>
        <taxon>Platyhelminthes</taxon>
        <taxon>Cestoda</taxon>
        <taxon>Eucestoda</taxon>
        <taxon>Diphyllobothriidea</taxon>
        <taxon>Diphyllobothriidae</taxon>
        <taxon>Schistocephalus</taxon>
    </lineage>
</organism>
<dbReference type="EMBL" id="UYSU01034601">
    <property type="protein sequence ID" value="VDL94722.1"/>
    <property type="molecule type" value="Genomic_DNA"/>
</dbReference>
<evidence type="ECO:0000256" key="1">
    <source>
        <dbReference type="PROSITE-ProRule" id="PRU00042"/>
    </source>
</evidence>
<keyword evidence="1" id="KW-0862">Zinc</keyword>
<evidence type="ECO:0000313" key="4">
    <source>
        <dbReference type="EMBL" id="VDL94722.1"/>
    </source>
</evidence>
<reference evidence="4 5" key="2">
    <citation type="submission" date="2018-11" db="EMBL/GenBank/DDBJ databases">
        <authorList>
            <consortium name="Pathogen Informatics"/>
        </authorList>
    </citation>
    <scope>NUCLEOTIDE SEQUENCE [LARGE SCALE GENOMIC DNA]</scope>
    <source>
        <strain evidence="4 5">NST_G2</strain>
    </source>
</reference>
<evidence type="ECO:0000313" key="5">
    <source>
        <dbReference type="Proteomes" id="UP000275846"/>
    </source>
</evidence>
<keyword evidence="5" id="KW-1185">Reference proteome</keyword>
<keyword evidence="1" id="KW-0863">Zinc-finger</keyword>
<reference evidence="6" key="1">
    <citation type="submission" date="2016-06" db="UniProtKB">
        <authorList>
            <consortium name="WormBaseParasite"/>
        </authorList>
    </citation>
    <scope>IDENTIFICATION</scope>
</reference>
<gene>
    <name evidence="4" type="ORF">SSLN_LOCUS8337</name>
</gene>
<dbReference type="Proteomes" id="UP000275846">
    <property type="component" value="Unassembled WGS sequence"/>
</dbReference>
<evidence type="ECO:0000259" key="3">
    <source>
        <dbReference type="PROSITE" id="PS50157"/>
    </source>
</evidence>
<dbReference type="PROSITE" id="PS50157">
    <property type="entry name" value="ZINC_FINGER_C2H2_2"/>
    <property type="match status" value="2"/>
</dbReference>
<dbReference type="GO" id="GO:0008270">
    <property type="term" value="F:zinc ion binding"/>
    <property type="evidence" value="ECO:0007669"/>
    <property type="project" value="UniProtKB-KW"/>
</dbReference>
<dbReference type="PROSITE" id="PS00028">
    <property type="entry name" value="ZINC_FINGER_C2H2_1"/>
    <property type="match status" value="1"/>
</dbReference>
<keyword evidence="1" id="KW-0479">Metal-binding</keyword>
<accession>A0A183SVT9</accession>
<dbReference type="WBParaSite" id="SSLN_0000866701-mRNA-1">
    <property type="protein sequence ID" value="SSLN_0000866701-mRNA-1"/>
    <property type="gene ID" value="SSLN_0000866701"/>
</dbReference>
<name>A0A183SVT9_SCHSO</name>
<feature type="domain" description="C2H2-type" evidence="3">
    <location>
        <begin position="38"/>
        <end position="60"/>
    </location>
</feature>
<sequence length="171" mass="18873">MTTTDTISPIPPLKEPHPATHHLISPPTSPSQRWEPLLNCPPCDFTFISHIDLVYHLRIHRTVTVEPVPGVPTHCRARHIHCSRAFTHRMGIFGHMRIHDSGIHHNVDSTDAPRTTSAPAILTATANPATTKDNPQPLSTSPAPAISLHASTWSVICEYFARRQANQCLGL</sequence>
<dbReference type="SMART" id="SM00355">
    <property type="entry name" value="ZnF_C2H2"/>
    <property type="match status" value="2"/>
</dbReference>
<feature type="domain" description="C2H2-type" evidence="3">
    <location>
        <begin position="73"/>
        <end position="99"/>
    </location>
</feature>
<proteinExistence type="predicted"/>